<dbReference type="OrthoDB" id="7277292at2"/>
<sequence>MPMFVCISRKRPRKMWEARQFSDRVSRRGLLCLASAALVVAAAPAFAQAKPLDAPRAAGQAGERYDGYAVARPGAPSDVQALIERVNAERRALYTQRAKEQGVPADAIGKIYAAEIAKSVPKGTWLLGEDGQWTQK</sequence>
<comment type="caution">
    <text evidence="2">The sequence shown here is derived from an EMBL/GenBank/DDBJ whole genome shotgun (WGS) entry which is preliminary data.</text>
</comment>
<dbReference type="InterPro" id="IPR008309">
    <property type="entry name" value="YdbL"/>
</dbReference>
<feature type="chain" id="PRO_5016416052" evidence="1">
    <location>
        <begin position="48"/>
        <end position="136"/>
    </location>
</feature>
<evidence type="ECO:0000313" key="2">
    <source>
        <dbReference type="EMBL" id="PWR24041.1"/>
    </source>
</evidence>
<reference evidence="3" key="1">
    <citation type="submission" date="2018-05" db="EMBL/GenBank/DDBJ databases">
        <title>Zavarzinia sp. HR-AS.</title>
        <authorList>
            <person name="Lee Y."/>
            <person name="Jeon C.O."/>
        </authorList>
    </citation>
    <scope>NUCLEOTIDE SEQUENCE [LARGE SCALE GENOMIC DNA]</scope>
    <source>
        <strain evidence="3">DSM 1231</strain>
    </source>
</reference>
<protein>
    <submittedName>
        <fullName evidence="2">DUF1318 domain-containing protein</fullName>
    </submittedName>
</protein>
<organism evidence="2 3">
    <name type="scientific">Zavarzinia compransoris</name>
    <dbReference type="NCBI Taxonomy" id="1264899"/>
    <lineage>
        <taxon>Bacteria</taxon>
        <taxon>Pseudomonadati</taxon>
        <taxon>Pseudomonadota</taxon>
        <taxon>Alphaproteobacteria</taxon>
        <taxon>Rhodospirillales</taxon>
        <taxon>Zavarziniaceae</taxon>
        <taxon>Zavarzinia</taxon>
    </lineage>
</organism>
<feature type="signal peptide" evidence="1">
    <location>
        <begin position="1"/>
        <end position="47"/>
    </location>
</feature>
<evidence type="ECO:0000256" key="1">
    <source>
        <dbReference type="SAM" id="SignalP"/>
    </source>
</evidence>
<name>A0A317EBE3_9PROT</name>
<gene>
    <name evidence="2" type="ORF">DKG75_05735</name>
</gene>
<proteinExistence type="predicted"/>
<keyword evidence="3" id="KW-1185">Reference proteome</keyword>
<keyword evidence="1" id="KW-0732">Signal</keyword>
<dbReference type="Proteomes" id="UP000246077">
    <property type="component" value="Unassembled WGS sequence"/>
</dbReference>
<dbReference type="EMBL" id="QGLF01000001">
    <property type="protein sequence ID" value="PWR24041.1"/>
    <property type="molecule type" value="Genomic_DNA"/>
</dbReference>
<evidence type="ECO:0000313" key="3">
    <source>
        <dbReference type="Proteomes" id="UP000246077"/>
    </source>
</evidence>
<dbReference type="Pfam" id="PF07027">
    <property type="entry name" value="DUF1318"/>
    <property type="match status" value="1"/>
</dbReference>
<accession>A0A317EBE3</accession>
<dbReference type="AlphaFoldDB" id="A0A317EBE3"/>